<proteinExistence type="predicted"/>
<accession>I3YKD4</accession>
<gene>
    <name evidence="1" type="ordered locus">Alfi_1099</name>
</gene>
<evidence type="ECO:0000313" key="1">
    <source>
        <dbReference type="EMBL" id="AFL77452.1"/>
    </source>
</evidence>
<evidence type="ECO:0000313" key="2">
    <source>
        <dbReference type="Proteomes" id="UP000006052"/>
    </source>
</evidence>
<dbReference type="HOGENOM" id="CLU_3003810_0_0_10"/>
<reference evidence="2" key="1">
    <citation type="journal article" date="2013" name="Stand. Genomic Sci.">
        <title>Complete genome sequence of the bile-resistant pigment-producing anaerobe Alistipes finegoldii type strain (AHN2437(T)).</title>
        <authorList>
            <person name="Mavromatis K."/>
            <person name="Stackebrandt E."/>
            <person name="Munk C."/>
            <person name="Lapidus A."/>
            <person name="Nolan M."/>
            <person name="Lucas S."/>
            <person name="Hammon N."/>
            <person name="Deshpande S."/>
            <person name="Cheng J.F."/>
            <person name="Tapia R."/>
            <person name="Goodwin L.A."/>
            <person name="Pitluck S."/>
            <person name="Liolios K."/>
            <person name="Pagani I."/>
            <person name="Ivanova N."/>
            <person name="Mikhailova N."/>
            <person name="Huntemann M."/>
            <person name="Pati A."/>
            <person name="Chen A."/>
            <person name="Palaniappan K."/>
            <person name="Land M."/>
            <person name="Hauser L."/>
            <person name="Rohde M."/>
            <person name="Gronow S."/>
            <person name="Goker M."/>
            <person name="Detter J.C."/>
            <person name="Bristow J."/>
            <person name="Eisen J.A."/>
            <person name="Markowitz V."/>
            <person name="Hugenholtz P."/>
            <person name="Kyrpides N.C."/>
            <person name="Klenk H.P."/>
            <person name="Woyke T."/>
        </authorList>
    </citation>
    <scope>NUCLEOTIDE SEQUENCE</scope>
    <source>
        <strain evidence="2">DSM 17242 / JCM 16770 / AHN 2437 / CCUG 46020 / CIP 107999</strain>
    </source>
</reference>
<dbReference type="STRING" id="679935.Alfi_1099"/>
<dbReference type="AlphaFoldDB" id="I3YKD4"/>
<dbReference type="EMBL" id="CP003274">
    <property type="protein sequence ID" value="AFL77452.1"/>
    <property type="molecule type" value="Genomic_DNA"/>
</dbReference>
<dbReference type="Proteomes" id="UP000006052">
    <property type="component" value="Chromosome"/>
</dbReference>
<sequence>MNLQRDLPKHFSRPLFLTQSRFRASRIPQDNRNERMPKRKIHTFRVRFVPENAYLY</sequence>
<dbReference type="KEGG" id="afd:Alfi_1099"/>
<name>I3YKD4_ALIFI</name>
<protein>
    <submittedName>
        <fullName evidence="1">Uncharacterized protein</fullName>
    </submittedName>
</protein>
<organism evidence="1 2">
    <name type="scientific">Alistipes finegoldii (strain DSM 17242 / JCM 16770 / CCUG 46020 / CIP 107999 / KCTC 15236 / AHN 2437)</name>
    <dbReference type="NCBI Taxonomy" id="679935"/>
    <lineage>
        <taxon>Bacteria</taxon>
        <taxon>Pseudomonadati</taxon>
        <taxon>Bacteroidota</taxon>
        <taxon>Bacteroidia</taxon>
        <taxon>Bacteroidales</taxon>
        <taxon>Rikenellaceae</taxon>
        <taxon>Alistipes</taxon>
    </lineage>
</organism>